<feature type="domain" description="Protein kinase" evidence="15">
    <location>
        <begin position="240"/>
        <end position="489"/>
    </location>
</feature>
<dbReference type="GO" id="GO:0016301">
    <property type="term" value="F:kinase activity"/>
    <property type="evidence" value="ECO:0007669"/>
    <property type="project" value="UniProtKB-KW"/>
</dbReference>
<evidence type="ECO:0000256" key="4">
    <source>
        <dbReference type="ARBA" id="ARBA00022527"/>
    </source>
</evidence>
<accession>A0ABR0T3M9</accession>
<evidence type="ECO:0000256" key="2">
    <source>
        <dbReference type="ARBA" id="ARBA00012513"/>
    </source>
</evidence>
<keyword evidence="10" id="KW-0072">Autophagy</keyword>
<proteinExistence type="predicted"/>
<gene>
    <name evidence="16" type="ORF">PT974_01416</name>
</gene>
<dbReference type="InterPro" id="IPR011009">
    <property type="entry name" value="Kinase-like_dom_sf"/>
</dbReference>
<comment type="caution">
    <text evidence="16">The sequence shown here is derived from an EMBL/GenBank/DDBJ whole genome shotgun (WGS) entry which is preliminary data.</text>
</comment>
<feature type="region of interest" description="Disordered" evidence="14">
    <location>
        <begin position="507"/>
        <end position="606"/>
    </location>
</feature>
<feature type="region of interest" description="Disordered" evidence="14">
    <location>
        <begin position="38"/>
        <end position="73"/>
    </location>
</feature>
<evidence type="ECO:0000256" key="13">
    <source>
        <dbReference type="ARBA" id="ARBA00048679"/>
    </source>
</evidence>
<dbReference type="PROSITE" id="PS50011">
    <property type="entry name" value="PROTEIN_KINASE_DOM"/>
    <property type="match status" value="1"/>
</dbReference>
<evidence type="ECO:0000256" key="12">
    <source>
        <dbReference type="ARBA" id="ARBA00047899"/>
    </source>
</evidence>
<feature type="compositionally biased region" description="Basic and acidic residues" evidence="14">
    <location>
        <begin position="520"/>
        <end position="533"/>
    </location>
</feature>
<keyword evidence="3" id="KW-0813">Transport</keyword>
<feature type="compositionally biased region" description="Basic and acidic residues" evidence="14">
    <location>
        <begin position="549"/>
        <end position="562"/>
    </location>
</feature>
<dbReference type="Gene3D" id="1.10.510.10">
    <property type="entry name" value="Transferase(Phosphotransferase) domain 1"/>
    <property type="match status" value="1"/>
</dbReference>
<dbReference type="InterPro" id="IPR045269">
    <property type="entry name" value="Atg1-like"/>
</dbReference>
<comment type="catalytic activity">
    <reaction evidence="13">
        <text>L-seryl-[protein] + ATP = O-phospho-L-seryl-[protein] + ADP + H(+)</text>
        <dbReference type="Rhea" id="RHEA:17989"/>
        <dbReference type="Rhea" id="RHEA-COMP:9863"/>
        <dbReference type="Rhea" id="RHEA-COMP:11604"/>
        <dbReference type="ChEBI" id="CHEBI:15378"/>
        <dbReference type="ChEBI" id="CHEBI:29999"/>
        <dbReference type="ChEBI" id="CHEBI:30616"/>
        <dbReference type="ChEBI" id="CHEBI:83421"/>
        <dbReference type="ChEBI" id="CHEBI:456216"/>
        <dbReference type="EC" id="2.7.11.1"/>
    </reaction>
</comment>
<dbReference type="CDD" id="cd00180">
    <property type="entry name" value="PKc"/>
    <property type="match status" value="1"/>
</dbReference>
<evidence type="ECO:0000256" key="8">
    <source>
        <dbReference type="ARBA" id="ARBA00022840"/>
    </source>
</evidence>
<evidence type="ECO:0000313" key="17">
    <source>
        <dbReference type="Proteomes" id="UP001338125"/>
    </source>
</evidence>
<dbReference type="PROSITE" id="PS00108">
    <property type="entry name" value="PROTEIN_KINASE_ST"/>
    <property type="match status" value="1"/>
</dbReference>
<organism evidence="16 17">
    <name type="scientific">Cladobotryum mycophilum</name>
    <dbReference type="NCBI Taxonomy" id="491253"/>
    <lineage>
        <taxon>Eukaryota</taxon>
        <taxon>Fungi</taxon>
        <taxon>Dikarya</taxon>
        <taxon>Ascomycota</taxon>
        <taxon>Pezizomycotina</taxon>
        <taxon>Sordariomycetes</taxon>
        <taxon>Hypocreomycetidae</taxon>
        <taxon>Hypocreales</taxon>
        <taxon>Hypocreaceae</taxon>
        <taxon>Cladobotryum</taxon>
    </lineage>
</organism>
<dbReference type="InterPro" id="IPR000719">
    <property type="entry name" value="Prot_kinase_dom"/>
</dbReference>
<dbReference type="EMBL" id="JAVFKD010000001">
    <property type="protein sequence ID" value="KAK5999029.1"/>
    <property type="molecule type" value="Genomic_DNA"/>
</dbReference>
<dbReference type="PANTHER" id="PTHR24348:SF22">
    <property type="entry name" value="NON-SPECIFIC SERINE_THREONINE PROTEIN KINASE"/>
    <property type="match status" value="1"/>
</dbReference>
<evidence type="ECO:0000256" key="14">
    <source>
        <dbReference type="SAM" id="MobiDB-lite"/>
    </source>
</evidence>
<name>A0ABR0T3M9_9HYPO</name>
<dbReference type="PANTHER" id="PTHR24348">
    <property type="entry name" value="SERINE/THREONINE-PROTEIN KINASE UNC-51-RELATED"/>
    <property type="match status" value="1"/>
</dbReference>
<evidence type="ECO:0000313" key="16">
    <source>
        <dbReference type="EMBL" id="KAK5999029.1"/>
    </source>
</evidence>
<dbReference type="Pfam" id="PF00069">
    <property type="entry name" value="Pkinase"/>
    <property type="match status" value="1"/>
</dbReference>
<evidence type="ECO:0000256" key="10">
    <source>
        <dbReference type="ARBA" id="ARBA00023006"/>
    </source>
</evidence>
<feature type="region of interest" description="Disordered" evidence="14">
    <location>
        <begin position="668"/>
        <end position="688"/>
    </location>
</feature>
<dbReference type="EC" id="2.7.11.1" evidence="2"/>
<evidence type="ECO:0000256" key="1">
    <source>
        <dbReference type="ARBA" id="ARBA00004623"/>
    </source>
</evidence>
<dbReference type="SUPFAM" id="SSF56112">
    <property type="entry name" value="Protein kinase-like (PK-like)"/>
    <property type="match status" value="1"/>
</dbReference>
<keyword evidence="6" id="KW-0547">Nucleotide-binding</keyword>
<evidence type="ECO:0000256" key="3">
    <source>
        <dbReference type="ARBA" id="ARBA00022448"/>
    </source>
</evidence>
<keyword evidence="17" id="KW-1185">Reference proteome</keyword>
<keyword evidence="5" id="KW-0808">Transferase</keyword>
<dbReference type="SMART" id="SM00220">
    <property type="entry name" value="S_TKc"/>
    <property type="match status" value="1"/>
</dbReference>
<evidence type="ECO:0000256" key="5">
    <source>
        <dbReference type="ARBA" id="ARBA00022679"/>
    </source>
</evidence>
<keyword evidence="9" id="KW-0653">Protein transport</keyword>
<protein>
    <recommendedName>
        <fullName evidence="2">non-specific serine/threonine protein kinase</fullName>
        <ecNumber evidence="2">2.7.11.1</ecNumber>
    </recommendedName>
    <alternativeName>
        <fullName evidence="11">Autophagy-related protein 1</fullName>
    </alternativeName>
</protein>
<comment type="catalytic activity">
    <reaction evidence="12">
        <text>L-threonyl-[protein] + ATP = O-phospho-L-threonyl-[protein] + ADP + H(+)</text>
        <dbReference type="Rhea" id="RHEA:46608"/>
        <dbReference type="Rhea" id="RHEA-COMP:11060"/>
        <dbReference type="Rhea" id="RHEA-COMP:11605"/>
        <dbReference type="ChEBI" id="CHEBI:15378"/>
        <dbReference type="ChEBI" id="CHEBI:30013"/>
        <dbReference type="ChEBI" id="CHEBI:30616"/>
        <dbReference type="ChEBI" id="CHEBI:61977"/>
        <dbReference type="ChEBI" id="CHEBI:456216"/>
        <dbReference type="EC" id="2.7.11.1"/>
    </reaction>
</comment>
<evidence type="ECO:0000256" key="6">
    <source>
        <dbReference type="ARBA" id="ARBA00022741"/>
    </source>
</evidence>
<dbReference type="InterPro" id="IPR008271">
    <property type="entry name" value="Ser/Thr_kinase_AS"/>
</dbReference>
<evidence type="ECO:0000259" key="15">
    <source>
        <dbReference type="PROSITE" id="PS50011"/>
    </source>
</evidence>
<keyword evidence="7 16" id="KW-0418">Kinase</keyword>
<evidence type="ECO:0000256" key="9">
    <source>
        <dbReference type="ARBA" id="ARBA00022927"/>
    </source>
</evidence>
<keyword evidence="4" id="KW-0723">Serine/threonine-protein kinase</keyword>
<sequence length="688" mass="77432">MEPDSNVFATLYPYDPDCCGWALYTVRMDENRDRRFIPQVIHQDRKPLSSRQPSVPPDEEEPQRQPSPSYSEGLQLRFDQPRKSRHGILIGQSVNCDIVLPNEGNLVATSQYQCLITFDDQEQLILRDIRDPTRKGDGTAVIYNTEGRYKRRGFTWIIGGARFAETEKIQIRFHDCILFFLVVAQHDILCSEYRKKVAQFRNLIPEEGVNSPTFQDLELNGPPSTTLLTGAQTPSRVPIFVGNLEIGDGSQAVVKKVWNVSTGVAYAAKEPKRSKYWKYLKKEAEFLKKLHHSNIVQCIFIVEEELAPRIILEYLPLGSLQHQSQKQPITPLENVQVLIQGLSALCFLHERPKPIAHRDIKPGNILVQSRTPLLIKLSDFGLSKVDKECLETYCGTHKYMAPEIWSKRYNEAVDIWSLGLVALQFAHGFPKQRVQQGSEWAEAITKYLEAMIETLECPMLDFLAQEMLLVEPHKRSSARNCYKTAHQLEVPACCAVWAIPPISPILPGSEDDGTTIVPGREGKASEDLASREDSSEDENDKTVVNAEAIDEKPIVKSIEENAAKGQKTTSLQNPKPYEDIADVPTPKRAPSTILPKVTPTKRTASQRDSAKFILVTERRTKRSKSTASELPFQPRPGAELRYVANHIPNPDEFWMGSSLVAELGIGKSIPSESSLEMEKPGSISELKP</sequence>
<dbReference type="Proteomes" id="UP001338125">
    <property type="component" value="Unassembled WGS sequence"/>
</dbReference>
<evidence type="ECO:0000256" key="11">
    <source>
        <dbReference type="ARBA" id="ARBA00030237"/>
    </source>
</evidence>
<evidence type="ECO:0000256" key="7">
    <source>
        <dbReference type="ARBA" id="ARBA00022777"/>
    </source>
</evidence>
<comment type="subcellular location">
    <subcellularLocation>
        <location evidence="1">Preautophagosomal structure membrane</location>
        <topology evidence="1">Peripheral membrane protein</topology>
    </subcellularLocation>
</comment>
<feature type="compositionally biased region" description="Basic and acidic residues" evidence="14">
    <location>
        <begin position="38"/>
        <end position="47"/>
    </location>
</feature>
<reference evidence="16 17" key="1">
    <citation type="submission" date="2024-01" db="EMBL/GenBank/DDBJ databases">
        <title>Complete genome of Cladobotryum mycophilum ATHUM6906.</title>
        <authorList>
            <person name="Christinaki A.C."/>
            <person name="Myridakis A.I."/>
            <person name="Kouvelis V.N."/>
        </authorList>
    </citation>
    <scope>NUCLEOTIDE SEQUENCE [LARGE SCALE GENOMIC DNA]</scope>
    <source>
        <strain evidence="16 17">ATHUM6906</strain>
    </source>
</reference>
<keyword evidence="8" id="KW-0067">ATP-binding</keyword>